<dbReference type="Gene3D" id="1.25.40.10">
    <property type="entry name" value="Tetratricopeptide repeat domain"/>
    <property type="match status" value="1"/>
</dbReference>
<evidence type="ECO:0000313" key="1">
    <source>
        <dbReference type="EMBL" id="TQV91030.1"/>
    </source>
</evidence>
<dbReference type="OrthoDB" id="4864454at2759"/>
<dbReference type="EMBL" id="SPUK01000021">
    <property type="protein sequence ID" value="TQV91030.1"/>
    <property type="molecule type" value="Genomic_DNA"/>
</dbReference>
<comment type="caution">
    <text evidence="1">The sequence shown here is derived from an EMBL/GenBank/DDBJ whole genome shotgun (WGS) entry which is preliminary data.</text>
</comment>
<dbReference type="InterPro" id="IPR011990">
    <property type="entry name" value="TPR-like_helical_dom_sf"/>
</dbReference>
<evidence type="ECO:0000313" key="2">
    <source>
        <dbReference type="Proteomes" id="UP000315783"/>
    </source>
</evidence>
<dbReference type="AlphaFoldDB" id="A0A545UNK4"/>
<dbReference type="SUPFAM" id="SSF48452">
    <property type="entry name" value="TPR-like"/>
    <property type="match status" value="1"/>
</dbReference>
<keyword evidence="2" id="KW-1185">Reference proteome</keyword>
<organism evidence="1 2">
    <name type="scientific">Cordyceps javanica</name>
    <dbReference type="NCBI Taxonomy" id="43265"/>
    <lineage>
        <taxon>Eukaryota</taxon>
        <taxon>Fungi</taxon>
        <taxon>Dikarya</taxon>
        <taxon>Ascomycota</taxon>
        <taxon>Pezizomycotina</taxon>
        <taxon>Sordariomycetes</taxon>
        <taxon>Hypocreomycetidae</taxon>
        <taxon>Hypocreales</taxon>
        <taxon>Cordycipitaceae</taxon>
        <taxon>Cordyceps</taxon>
    </lineage>
</organism>
<name>A0A545UNK4_9HYPO</name>
<proteinExistence type="predicted"/>
<dbReference type="Proteomes" id="UP000315783">
    <property type="component" value="Unassembled WGS sequence"/>
</dbReference>
<protein>
    <submittedName>
        <fullName evidence="1">Uncharacterized protein</fullName>
    </submittedName>
</protein>
<accession>A0A545UNK4</accession>
<dbReference type="Pfam" id="PF06041">
    <property type="entry name" value="DUF924"/>
    <property type="match status" value="1"/>
</dbReference>
<reference evidence="1 2" key="1">
    <citation type="journal article" date="2019" name="Appl. Microbiol. Biotechnol.">
        <title>Genome sequence of Isaria javanica and comparative genome analysis insights into family S53 peptidase evolution in fungal entomopathogens.</title>
        <authorList>
            <person name="Lin R."/>
            <person name="Zhang X."/>
            <person name="Xin B."/>
            <person name="Zou M."/>
            <person name="Gao Y."/>
            <person name="Qin F."/>
            <person name="Hu Q."/>
            <person name="Xie B."/>
            <person name="Cheng X."/>
        </authorList>
    </citation>
    <scope>NUCLEOTIDE SEQUENCE [LARGE SCALE GENOMIC DNA]</scope>
    <source>
        <strain evidence="1 2">IJ1G</strain>
    </source>
</reference>
<dbReference type="InterPro" id="IPR010323">
    <property type="entry name" value="DUF924"/>
</dbReference>
<sequence>MTGHRDLRSLITPELLIYIVEVKIPHSKTEALDFTDVTKHMSGSDFSEKLESTAARDALIAISQMAPNGQMPSPSELDFMSFLPPPQSSEFPTQCLGLQLLLDQASRELFGGVDGRWQSALFGPLARRLCGQWLALPSAHRPDTWSRWRDDAGVSSFDYWLVSRVMWIAPITHDETLESQRITLELVEETRSLAEERFGVKDPYRATRDELLRDDLAFLREMTKGGPPRTADGGIDHATWIFWWCMILDAHWPIIERFGRYPYRNAILGRDSTEQEKRWLDDTSHIAEAPPDVAEAIRKDIEKGVWTPLGQNAK</sequence>
<gene>
    <name evidence="1" type="ORF">IF1G_10265</name>
</gene>